<dbReference type="AlphaFoldDB" id="A0A9W3Z0V1"/>
<evidence type="ECO:0000313" key="5">
    <source>
        <dbReference type="Proteomes" id="UP000283758"/>
    </source>
</evidence>
<proteinExistence type="predicted"/>
<evidence type="ECO:0000313" key="3">
    <source>
        <dbReference type="EMBL" id="AZZ67421.1"/>
    </source>
</evidence>
<keyword evidence="1" id="KW-1133">Transmembrane helix</keyword>
<accession>A0A9W3Z0V1</accession>
<evidence type="ECO:0000256" key="1">
    <source>
        <dbReference type="SAM" id="Phobius"/>
    </source>
</evidence>
<dbReference type="Proteomes" id="UP000094691">
    <property type="component" value="Chromosome"/>
</dbReference>
<reference evidence="3 5" key="2">
    <citation type="submission" date="2018-10" db="EMBL/GenBank/DDBJ databases">
        <title>Complete genome sequencing of Lactobacillus johnsonii ZLJ010.</title>
        <authorList>
            <person name="Zhang W."/>
            <person name="Ji H."/>
            <person name="Wang J."/>
            <person name="Zhang D."/>
            <person name="Liu H."/>
            <person name="Wang S."/>
            <person name="Wang Y."/>
        </authorList>
    </citation>
    <scope>NUCLEOTIDE SEQUENCE [LARGE SCALE GENOMIC DNA]</scope>
    <source>
        <strain evidence="3 5">ZLJ010</strain>
    </source>
</reference>
<dbReference type="RefSeq" id="WP_014567405.1">
    <property type="nucleotide sequence ID" value="NZ_CP032680.1"/>
</dbReference>
<organism evidence="3 5">
    <name type="scientific">Lactobacillus johnsonii</name>
    <dbReference type="NCBI Taxonomy" id="33959"/>
    <lineage>
        <taxon>Bacteria</taxon>
        <taxon>Bacillati</taxon>
        <taxon>Bacillota</taxon>
        <taxon>Bacilli</taxon>
        <taxon>Lactobacillales</taxon>
        <taxon>Lactobacillaceae</taxon>
        <taxon>Lactobacillus</taxon>
    </lineage>
</organism>
<reference evidence="2 4" key="1">
    <citation type="submission" date="2016-07" db="EMBL/GenBank/DDBJ databases">
        <title>Genome sequencing project for further understanding the molecular mechanisms of preventing non-alcoholic fatty liver disease.</title>
        <authorList>
            <person name="Wang H."/>
        </authorList>
    </citation>
    <scope>NUCLEOTIDE SEQUENCE [LARGE SCALE GENOMIC DNA]</scope>
    <source>
        <strain evidence="2 4">BS15</strain>
    </source>
</reference>
<feature type="transmembrane region" description="Helical" evidence="1">
    <location>
        <begin position="21"/>
        <end position="39"/>
    </location>
</feature>
<name>A0A9W3Z0V1_LACJH</name>
<dbReference type="EMBL" id="CP016400">
    <property type="protein sequence ID" value="AOG25561.1"/>
    <property type="molecule type" value="Genomic_DNA"/>
</dbReference>
<keyword evidence="1" id="KW-0812">Transmembrane</keyword>
<dbReference type="Proteomes" id="UP000283758">
    <property type="component" value="Chromosome"/>
</dbReference>
<evidence type="ECO:0000313" key="4">
    <source>
        <dbReference type="Proteomes" id="UP000094691"/>
    </source>
</evidence>
<gene>
    <name evidence="2" type="ORF">BBP16_00950</name>
    <name evidence="3" type="ORF">D7321_04615</name>
</gene>
<protein>
    <submittedName>
        <fullName evidence="3">Uncharacterized protein</fullName>
    </submittedName>
</protein>
<dbReference type="EMBL" id="CP032680">
    <property type="protein sequence ID" value="AZZ67421.1"/>
    <property type="molecule type" value="Genomic_DNA"/>
</dbReference>
<evidence type="ECO:0000313" key="2">
    <source>
        <dbReference type="EMBL" id="AOG25561.1"/>
    </source>
</evidence>
<sequence>MDKIKENKFVVKAKKIWSKHKIIVSVLGGFLVLICLFGIREASLVDPLDGVQQVAWNSYTGSWVVPDKDRDRIASKMRASILKKYGASSQTIKYVEDNPKWEYDSDDYRPVKSDIGESKLDKAIDELNYVKSRLDLSHENGNKMVLKIDMPNDRARKDGIRLVNHEFGSN</sequence>
<keyword evidence="1" id="KW-0472">Membrane</keyword>